<reference evidence="3 4" key="1">
    <citation type="submission" date="2016-08" db="EMBL/GenBank/DDBJ databases">
        <authorList>
            <person name="Varghese N."/>
            <person name="Submissions Spin"/>
        </authorList>
    </citation>
    <scope>NUCLEOTIDE SEQUENCE [LARGE SCALE GENOMIC DNA]</scope>
    <source>
        <strain evidence="3 4">R-53116</strain>
    </source>
</reference>
<dbReference type="Proteomes" id="UP000182448">
    <property type="component" value="Unassembled WGS sequence"/>
</dbReference>
<proteinExistence type="predicted"/>
<sequence>MKKKRIFSDGVLILIGVMMFLLGIYSLFDVFTPHVIWYHLILMFLFALAIFGERNKIKWLFIATSGVWLLNIFWDIIRLI</sequence>
<dbReference type="RefSeq" id="WP_074426880.1">
    <property type="nucleotide sequence ID" value="NZ_BJEG01000001.1"/>
</dbReference>
<dbReference type="EMBL" id="JAAXPM010000001">
    <property type="protein sequence ID" value="NKY66109.1"/>
    <property type="molecule type" value="Genomic_DNA"/>
</dbReference>
<evidence type="ECO:0000313" key="2">
    <source>
        <dbReference type="EMBL" id="NKY66109.1"/>
    </source>
</evidence>
<name>A0A4Y4G5R5_WEIHE</name>
<keyword evidence="4" id="KW-1185">Reference proteome</keyword>
<comment type="caution">
    <text evidence="2">The sequence shown here is derived from an EMBL/GenBank/DDBJ whole genome shotgun (WGS) entry which is preliminary data.</text>
</comment>
<gene>
    <name evidence="3" type="ORF">GA0061075_102190</name>
    <name evidence="2" type="ORF">HF960_00055</name>
</gene>
<dbReference type="OrthoDB" id="2149416at2"/>
<dbReference type="Proteomes" id="UP000585749">
    <property type="component" value="Unassembled WGS sequence"/>
</dbReference>
<keyword evidence="1" id="KW-1133">Transmembrane helix</keyword>
<feature type="transmembrane region" description="Helical" evidence="1">
    <location>
        <begin position="7"/>
        <end position="28"/>
    </location>
</feature>
<accession>A0A4Y4G5R5</accession>
<evidence type="ECO:0000313" key="5">
    <source>
        <dbReference type="Proteomes" id="UP000585749"/>
    </source>
</evidence>
<protein>
    <submittedName>
        <fullName evidence="2">Uncharacterized protein</fullName>
    </submittedName>
</protein>
<keyword evidence="1" id="KW-0812">Transmembrane</keyword>
<feature type="transmembrane region" description="Helical" evidence="1">
    <location>
        <begin position="34"/>
        <end position="52"/>
    </location>
</feature>
<keyword evidence="1" id="KW-0472">Membrane</keyword>
<organism evidence="2 5">
    <name type="scientific">Weissella hellenica</name>
    <dbReference type="NCBI Taxonomy" id="46256"/>
    <lineage>
        <taxon>Bacteria</taxon>
        <taxon>Bacillati</taxon>
        <taxon>Bacillota</taxon>
        <taxon>Bacilli</taxon>
        <taxon>Lactobacillales</taxon>
        <taxon>Lactobacillaceae</taxon>
        <taxon>Weissella</taxon>
    </lineage>
</organism>
<dbReference type="GeneID" id="72423175"/>
<reference evidence="2 5" key="2">
    <citation type="submission" date="2020-04" db="EMBL/GenBank/DDBJ databases">
        <title>MicrobeNet Type strains.</title>
        <authorList>
            <person name="Nicholson A.C."/>
        </authorList>
    </citation>
    <scope>NUCLEOTIDE SEQUENCE [LARGE SCALE GENOMIC DNA]</scope>
    <source>
        <strain evidence="2 5">CCUG 33494</strain>
    </source>
</reference>
<evidence type="ECO:0000256" key="1">
    <source>
        <dbReference type="SAM" id="Phobius"/>
    </source>
</evidence>
<evidence type="ECO:0000313" key="4">
    <source>
        <dbReference type="Proteomes" id="UP000182448"/>
    </source>
</evidence>
<evidence type="ECO:0000313" key="3">
    <source>
        <dbReference type="EMBL" id="SCB80048.1"/>
    </source>
</evidence>
<feature type="transmembrane region" description="Helical" evidence="1">
    <location>
        <begin position="59"/>
        <end position="77"/>
    </location>
</feature>
<dbReference type="EMBL" id="FMAW01000002">
    <property type="protein sequence ID" value="SCB80048.1"/>
    <property type="molecule type" value="Genomic_DNA"/>
</dbReference>
<dbReference type="AlphaFoldDB" id="A0A4Y4G5R5"/>